<evidence type="ECO:0000313" key="3">
    <source>
        <dbReference type="Proteomes" id="UP000253436"/>
    </source>
</evidence>
<protein>
    <submittedName>
        <fullName evidence="2">Peptidase M28-like protein</fullName>
    </submittedName>
</protein>
<dbReference type="OrthoDB" id="9778250at2"/>
<dbReference type="InterPro" id="IPR046450">
    <property type="entry name" value="PA_dom_sf"/>
</dbReference>
<dbReference type="RefSeq" id="WP_114309771.1">
    <property type="nucleotide sequence ID" value="NZ_QPJO01000003.1"/>
</dbReference>
<dbReference type="PANTHER" id="PTHR12147:SF26">
    <property type="entry name" value="PEPTIDASE M28 DOMAIN-CONTAINING PROTEIN"/>
    <property type="match status" value="1"/>
</dbReference>
<dbReference type="InterPro" id="IPR007484">
    <property type="entry name" value="Peptidase_M28"/>
</dbReference>
<dbReference type="PROSITE" id="PS00018">
    <property type="entry name" value="EF_HAND_1"/>
    <property type="match status" value="1"/>
</dbReference>
<comment type="caution">
    <text evidence="2">The sequence shown here is derived from an EMBL/GenBank/DDBJ whole genome shotgun (WGS) entry which is preliminary data.</text>
</comment>
<dbReference type="Gene3D" id="3.40.630.10">
    <property type="entry name" value="Zn peptidases"/>
    <property type="match status" value="1"/>
</dbReference>
<dbReference type="PANTHER" id="PTHR12147">
    <property type="entry name" value="METALLOPEPTIDASE M28 FAMILY MEMBER"/>
    <property type="match status" value="1"/>
</dbReference>
<dbReference type="GO" id="GO:0008235">
    <property type="term" value="F:metalloexopeptidase activity"/>
    <property type="evidence" value="ECO:0007669"/>
    <property type="project" value="InterPro"/>
</dbReference>
<dbReference type="EMBL" id="QPJO01000003">
    <property type="protein sequence ID" value="RCW91246.1"/>
    <property type="molecule type" value="Genomic_DNA"/>
</dbReference>
<dbReference type="InterPro" id="IPR045175">
    <property type="entry name" value="M28_fam"/>
</dbReference>
<sequence length="526" mass="58489">MKKLLLLGCAFSIVVGCGTSSKGNPTTVATEISTPVDPSQFAEHINSEELKTLLYKYASDEFEGRNTGEKGQKMAVEYLKQKYLAMDIPSPLGGDDYFQEVPLEKQQVAEAQFSVNGTSFKSFEDHIVLASSETTEMTLDQIVYVGYGIDDTNYSDYKNNDVKGKFVLAKAGEPKDSDGNYITSGTSEDTKWSNGRQSLASKRDAAKNHGARGLIYMDDNLFSRYASFYQRQAASGTAGRLSLKSKDQTMIMMMINANLGKVIYASIAEDAQPKTLDTDIALAIENKSETIMSENVAAYIKGSEKPDEILVISAHLDHEGIKDGEVYNGADDDGSGTVAILEIAQAFKAAEKAGYGPKRSVLFLHVTGEEKGLLGSRYYTDIDPIFPLENTVSNLNIDMIGRTDPNRTSGTRNYIYLIGSDKLSTDLHNISEAANTKYVQLELDYTYNDENDPNRFYYRSDHYNFAKNNIPALFYFNGTHDDYHKPSDTPDKIQYDLLETRAKLVFYTAWEIANRKERPIVDKAGK</sequence>
<name>A0A368ZEB5_9FLAO</name>
<dbReference type="InterPro" id="IPR018247">
    <property type="entry name" value="EF_Hand_1_Ca_BS"/>
</dbReference>
<evidence type="ECO:0000313" key="2">
    <source>
        <dbReference type="EMBL" id="RCW91246.1"/>
    </source>
</evidence>
<keyword evidence="3" id="KW-1185">Reference proteome</keyword>
<proteinExistence type="predicted"/>
<dbReference type="GO" id="GO:0006508">
    <property type="term" value="P:proteolysis"/>
    <property type="evidence" value="ECO:0007669"/>
    <property type="project" value="InterPro"/>
</dbReference>
<dbReference type="SUPFAM" id="SSF52025">
    <property type="entry name" value="PA domain"/>
    <property type="match status" value="1"/>
</dbReference>
<dbReference type="Proteomes" id="UP000253436">
    <property type="component" value="Unassembled WGS sequence"/>
</dbReference>
<accession>A0A368ZEB5</accession>
<dbReference type="Pfam" id="PF04389">
    <property type="entry name" value="Peptidase_M28"/>
    <property type="match status" value="1"/>
</dbReference>
<feature type="domain" description="Peptidase M28" evidence="1">
    <location>
        <begin position="295"/>
        <end position="507"/>
    </location>
</feature>
<dbReference type="AlphaFoldDB" id="A0A368ZEB5"/>
<gene>
    <name evidence="2" type="ORF">DFQ08_10371</name>
</gene>
<reference evidence="2 3" key="1">
    <citation type="submission" date="2018-07" db="EMBL/GenBank/DDBJ databases">
        <title>Genomic Encyclopedia of Type Strains, Phase III (KMG-III): the genomes of soil and plant-associated and newly described type strains.</title>
        <authorList>
            <person name="Whitman W."/>
        </authorList>
    </citation>
    <scope>NUCLEOTIDE SEQUENCE [LARGE SCALE GENOMIC DNA]</scope>
    <source>
        <strain evidence="2 3">CECT 7958</strain>
    </source>
</reference>
<dbReference type="SUPFAM" id="SSF53187">
    <property type="entry name" value="Zn-dependent exopeptidases"/>
    <property type="match status" value="1"/>
</dbReference>
<dbReference type="Gene3D" id="3.50.30.30">
    <property type="match status" value="1"/>
</dbReference>
<evidence type="ECO:0000259" key="1">
    <source>
        <dbReference type="Pfam" id="PF04389"/>
    </source>
</evidence>
<organism evidence="2 3">
    <name type="scientific">Winogradskyella arenosi</name>
    <dbReference type="NCBI Taxonomy" id="533325"/>
    <lineage>
        <taxon>Bacteria</taxon>
        <taxon>Pseudomonadati</taxon>
        <taxon>Bacteroidota</taxon>
        <taxon>Flavobacteriia</taxon>
        <taxon>Flavobacteriales</taxon>
        <taxon>Flavobacteriaceae</taxon>
        <taxon>Winogradskyella</taxon>
    </lineage>
</organism>
<dbReference type="PROSITE" id="PS51257">
    <property type="entry name" value="PROKAR_LIPOPROTEIN"/>
    <property type="match status" value="1"/>
</dbReference>